<comment type="subcellular location">
    <subcellularLocation>
        <location evidence="1">Cytoplasm</location>
    </subcellularLocation>
</comment>
<keyword evidence="3" id="KW-0963">Cytoplasm</keyword>
<evidence type="ECO:0000313" key="9">
    <source>
        <dbReference type="EMBL" id="KAG2179916.1"/>
    </source>
</evidence>
<dbReference type="PANTHER" id="PTHR15140:SF6">
    <property type="entry name" value="TUBULIN-SPECIFIC CHAPERONE COFACTOR E-LIKE PROTEIN"/>
    <property type="match status" value="1"/>
</dbReference>
<dbReference type="SUPFAM" id="SSF74924">
    <property type="entry name" value="Cap-Gly domain"/>
    <property type="match status" value="1"/>
</dbReference>
<reference evidence="9" key="1">
    <citation type="submission" date="2020-12" db="EMBL/GenBank/DDBJ databases">
        <title>Metabolic potential, ecology and presence of endohyphal bacteria is reflected in genomic diversity of Mucoromycotina.</title>
        <authorList>
            <person name="Muszewska A."/>
            <person name="Okrasinska A."/>
            <person name="Steczkiewicz K."/>
            <person name="Drgas O."/>
            <person name="Orlowska M."/>
            <person name="Perlinska-Lenart U."/>
            <person name="Aleksandrzak-Piekarczyk T."/>
            <person name="Szatraj K."/>
            <person name="Zielenkiewicz U."/>
            <person name="Pilsyk S."/>
            <person name="Malc E."/>
            <person name="Mieczkowski P."/>
            <person name="Kruszewska J.S."/>
            <person name="Biernat P."/>
            <person name="Pawlowska J."/>
        </authorList>
    </citation>
    <scope>NUCLEOTIDE SEQUENCE</scope>
    <source>
        <strain evidence="9">WA0000067209</strain>
    </source>
</reference>
<evidence type="ECO:0000256" key="6">
    <source>
        <dbReference type="ARBA" id="ARBA00023186"/>
    </source>
</evidence>
<evidence type="ECO:0000256" key="3">
    <source>
        <dbReference type="ARBA" id="ARBA00022490"/>
    </source>
</evidence>
<comment type="subunit">
    <text evidence="7">Supercomplex made of cofactors A to E. Cofactors A and D function by capturing and stabilizing tubulin in a quasi-native conformation. Cofactor E binds to the cofactor D-tubulin complex; interaction with cofactor C then causes the release of tubulin polypeptides that are committed to the native state.</text>
</comment>
<dbReference type="PANTHER" id="PTHR15140">
    <property type="entry name" value="TUBULIN-SPECIFIC CHAPERONE E"/>
    <property type="match status" value="1"/>
</dbReference>
<dbReference type="SMART" id="SM00369">
    <property type="entry name" value="LRR_TYP"/>
    <property type="match status" value="3"/>
</dbReference>
<dbReference type="InterPro" id="IPR029071">
    <property type="entry name" value="Ubiquitin-like_domsf"/>
</dbReference>
<dbReference type="Gene3D" id="2.30.30.190">
    <property type="entry name" value="CAP Gly-rich-like domain"/>
    <property type="match status" value="1"/>
</dbReference>
<dbReference type="PROSITE" id="PS50245">
    <property type="entry name" value="CAP_GLY_2"/>
    <property type="match status" value="1"/>
</dbReference>
<accession>A0A8H7UBX6</accession>
<dbReference type="InterPro" id="IPR032675">
    <property type="entry name" value="LRR_dom_sf"/>
</dbReference>
<dbReference type="Gene3D" id="3.80.10.10">
    <property type="entry name" value="Ribonuclease Inhibitor"/>
    <property type="match status" value="2"/>
</dbReference>
<gene>
    <name evidence="9" type="ORF">INT43_003703</name>
</gene>
<keyword evidence="5" id="KW-0677">Repeat</keyword>
<evidence type="ECO:0000259" key="8">
    <source>
        <dbReference type="PROSITE" id="PS50245"/>
    </source>
</evidence>
<dbReference type="InterPro" id="IPR001611">
    <property type="entry name" value="Leu-rich_rpt"/>
</dbReference>
<dbReference type="SUPFAM" id="SSF54236">
    <property type="entry name" value="Ubiquitin-like"/>
    <property type="match status" value="1"/>
</dbReference>
<keyword evidence="6" id="KW-0143">Chaperone</keyword>
<dbReference type="SUPFAM" id="SSF52047">
    <property type="entry name" value="RNI-like"/>
    <property type="match status" value="1"/>
</dbReference>
<dbReference type="EMBL" id="JAEPQZ010000006">
    <property type="protein sequence ID" value="KAG2179916.1"/>
    <property type="molecule type" value="Genomic_DNA"/>
</dbReference>
<dbReference type="InterPro" id="IPR000938">
    <property type="entry name" value="CAP-Gly_domain"/>
</dbReference>
<evidence type="ECO:0000256" key="2">
    <source>
        <dbReference type="ARBA" id="ARBA00006286"/>
    </source>
</evidence>
<protein>
    <recommendedName>
        <fullName evidence="8">CAP-Gly domain-containing protein</fullName>
    </recommendedName>
</protein>
<feature type="domain" description="CAP-Gly" evidence="8">
    <location>
        <begin position="28"/>
        <end position="72"/>
    </location>
</feature>
<dbReference type="FunFam" id="2.30.30.190:FF:000016">
    <property type="entry name" value="Tubulin-folding cofactor E"/>
    <property type="match status" value="1"/>
</dbReference>
<sequence>MPPKVPSCLMLGDRIQVDQDLATIRYIGPVDQTDGEWLGIEWDDPARGKHNGHKNGRHYFSCRQEGAGSFIRYSPKRIHIGVSFLTALKDKYLPSNPELLQKEYDPRQDKGHIQFGGNTGITVETVGFEKIERKQCNLQTLAVAGLKLTRVSSEDLPLEIANTCPNLHDLDLSRNLIVQWEIVLKIISQLQKLRVLWLNDLRMDVALNARIQSYSPFASLKILSLKNTAITTEEIRHLSPILINLEELTLSSNALEDIDIVSDDYSSFQQLKLVQVEENNIDSWDKVLKLSKLPRLEQINLNSNKLTSIQPRREGDFPSLRYLHLNNNLISDWKSIDALNFYKTLEHVRCKQNPILEGIQVYLINVQLVGRIGSITRANGDTILLKDRIDMERYYLKLCTKDGATDSEISQKHPRFIELCNINGRPIVDKPEENESSALKNRLLNVKLCHRNGSAEEMLKVQSVEELPESVKLVEKRLLGTMSIRTLQNIIQKLFQIPSSNQRLFLVQKSQQSSIAVQEIDDSLRELKYYDLQSGDEITIIH</sequence>
<evidence type="ECO:0000256" key="1">
    <source>
        <dbReference type="ARBA" id="ARBA00004496"/>
    </source>
</evidence>
<dbReference type="InterPro" id="IPR003591">
    <property type="entry name" value="Leu-rich_rpt_typical-subtyp"/>
</dbReference>
<dbReference type="AlphaFoldDB" id="A0A8H7UBX6"/>
<dbReference type="Pfam" id="PF01302">
    <property type="entry name" value="CAP_GLY"/>
    <property type="match status" value="1"/>
</dbReference>
<dbReference type="Gene3D" id="3.10.20.90">
    <property type="entry name" value="Phosphatidylinositol 3-kinase Catalytic Subunit, Chain A, domain 1"/>
    <property type="match status" value="1"/>
</dbReference>
<evidence type="ECO:0000313" key="10">
    <source>
        <dbReference type="Proteomes" id="UP000654370"/>
    </source>
</evidence>
<dbReference type="OrthoDB" id="5273213at2759"/>
<organism evidence="9 10">
    <name type="scientific">Mortierella isabellina</name>
    <name type="common">Filamentous fungus</name>
    <name type="synonym">Umbelopsis isabellina</name>
    <dbReference type="NCBI Taxonomy" id="91625"/>
    <lineage>
        <taxon>Eukaryota</taxon>
        <taxon>Fungi</taxon>
        <taxon>Fungi incertae sedis</taxon>
        <taxon>Mucoromycota</taxon>
        <taxon>Mucoromycotina</taxon>
        <taxon>Umbelopsidomycetes</taxon>
        <taxon>Umbelopsidales</taxon>
        <taxon>Umbelopsidaceae</taxon>
        <taxon>Umbelopsis</taxon>
    </lineage>
</organism>
<dbReference type="InterPro" id="IPR036859">
    <property type="entry name" value="CAP-Gly_dom_sf"/>
</dbReference>
<dbReference type="SMART" id="SM01052">
    <property type="entry name" value="CAP_GLY"/>
    <property type="match status" value="1"/>
</dbReference>
<proteinExistence type="inferred from homology"/>
<evidence type="ECO:0000256" key="4">
    <source>
        <dbReference type="ARBA" id="ARBA00022614"/>
    </source>
</evidence>
<dbReference type="InterPro" id="IPR000626">
    <property type="entry name" value="Ubiquitin-like_dom"/>
</dbReference>
<keyword evidence="4" id="KW-0433">Leucine-rich repeat</keyword>
<dbReference type="Pfam" id="PF14560">
    <property type="entry name" value="Ubiquitin_2"/>
    <property type="match status" value="1"/>
</dbReference>
<name>A0A8H7UBX6_MORIS</name>
<comment type="similarity">
    <text evidence="2">Belongs to the TBCE family.</text>
</comment>
<dbReference type="Pfam" id="PF13855">
    <property type="entry name" value="LRR_8"/>
    <property type="match status" value="1"/>
</dbReference>
<dbReference type="Proteomes" id="UP000654370">
    <property type="component" value="Unassembled WGS sequence"/>
</dbReference>
<evidence type="ECO:0000256" key="5">
    <source>
        <dbReference type="ARBA" id="ARBA00022737"/>
    </source>
</evidence>
<dbReference type="GO" id="GO:0005737">
    <property type="term" value="C:cytoplasm"/>
    <property type="evidence" value="ECO:0007669"/>
    <property type="project" value="UniProtKB-SubCell"/>
</dbReference>
<evidence type="ECO:0000256" key="7">
    <source>
        <dbReference type="ARBA" id="ARBA00026055"/>
    </source>
</evidence>
<comment type="caution">
    <text evidence="9">The sequence shown here is derived from an EMBL/GenBank/DDBJ whole genome shotgun (WGS) entry which is preliminary data.</text>
</comment>
<keyword evidence="10" id="KW-1185">Reference proteome</keyword>
<dbReference type="PROSITE" id="PS51450">
    <property type="entry name" value="LRR"/>
    <property type="match status" value="2"/>
</dbReference>